<evidence type="ECO:0000313" key="1">
    <source>
        <dbReference type="EMBL" id="AZQ62396.1"/>
    </source>
</evidence>
<evidence type="ECO:0000313" key="2">
    <source>
        <dbReference type="Proteomes" id="UP000267268"/>
    </source>
</evidence>
<dbReference type="KEGG" id="fll:EI427_09150"/>
<keyword evidence="2" id="KW-1185">Reference proteome</keyword>
<dbReference type="AlphaFoldDB" id="A0A3S9P2G7"/>
<protein>
    <recommendedName>
        <fullName evidence="3">DUF4177 domain-containing protein</fullName>
    </recommendedName>
</protein>
<dbReference type="OrthoDB" id="680777at2"/>
<reference evidence="1 2" key="1">
    <citation type="submission" date="2018-12" db="EMBL/GenBank/DDBJ databases">
        <title>Flammeovirga pectinis sp. nov., isolated from the gut of the Korean scallop, Patinopecten yessoensis.</title>
        <authorList>
            <person name="Bae J.-W."/>
            <person name="Jeong Y.-S."/>
            <person name="Kang W."/>
        </authorList>
    </citation>
    <scope>NUCLEOTIDE SEQUENCE [LARGE SCALE GENOMIC DNA]</scope>
    <source>
        <strain evidence="1 2">L12M1</strain>
    </source>
</reference>
<accession>A0A3S9P2G7</accession>
<sequence length="146" mass="16595">MLKKTTYFCVFVFLFLLSNYGLCQERKVKIITVVETTKNSTGRSKMIEVTSIRNSEDFTTTRTEGKDTKQKDINRSDAKVDNLQETKLLNIVNAGGVQYRNVASNDAIVASRVAELLTEGWELKSVVSSMENKSTSFQMTRYIFIQ</sequence>
<gene>
    <name evidence="1" type="ORF">EI427_09150</name>
</gene>
<dbReference type="Proteomes" id="UP000267268">
    <property type="component" value="Chromosome 1"/>
</dbReference>
<name>A0A3S9P2G7_9BACT</name>
<evidence type="ECO:0008006" key="3">
    <source>
        <dbReference type="Google" id="ProtNLM"/>
    </source>
</evidence>
<organism evidence="1 2">
    <name type="scientific">Flammeovirga pectinis</name>
    <dbReference type="NCBI Taxonomy" id="2494373"/>
    <lineage>
        <taxon>Bacteria</taxon>
        <taxon>Pseudomonadati</taxon>
        <taxon>Bacteroidota</taxon>
        <taxon>Cytophagia</taxon>
        <taxon>Cytophagales</taxon>
        <taxon>Flammeovirgaceae</taxon>
        <taxon>Flammeovirga</taxon>
    </lineage>
</organism>
<proteinExistence type="predicted"/>
<dbReference type="EMBL" id="CP034562">
    <property type="protein sequence ID" value="AZQ62396.1"/>
    <property type="molecule type" value="Genomic_DNA"/>
</dbReference>